<feature type="transmembrane region" description="Helical" evidence="16">
    <location>
        <begin position="18"/>
        <end position="40"/>
    </location>
</feature>
<evidence type="ECO:0000256" key="1">
    <source>
        <dbReference type="ARBA" id="ARBA00004418"/>
    </source>
</evidence>
<dbReference type="PROSITE" id="PS51257">
    <property type="entry name" value="PROKAR_LIPOPROTEIN"/>
    <property type="match status" value="1"/>
</dbReference>
<evidence type="ECO:0000256" key="4">
    <source>
        <dbReference type="ARBA" id="ARBA00022448"/>
    </source>
</evidence>
<keyword evidence="13" id="KW-0564">Palmitate</keyword>
<keyword evidence="10 16" id="KW-1133">Transmembrane helix</keyword>
<evidence type="ECO:0000256" key="7">
    <source>
        <dbReference type="ARBA" id="ARBA00022692"/>
    </source>
</evidence>
<feature type="transmembrane region" description="Helical" evidence="16">
    <location>
        <begin position="96"/>
        <end position="118"/>
    </location>
</feature>
<sequence length="350" mass="38760">MPRFNAVVTPLGITGRSLWRGAAIALLVTLTGCSHAVLLSPAGDMAVRQRDLIIIATCLMLLIIVPVIVLTLLFAWRYRESAENAHYNPDWDHSTVLELAIWAAPLLIIITLGAITWVSTHQLDPYRPLTRLDQDRPVPAETKPLTVEVVAMDWKWLFVYPEQGIATVNELAAPVDRPIAFRITATTVMNAFFVPSLAGMVYAMPGMETKLHAVINRPGVYDGLSSNYSGAGFSHMRFKFHGLSNEEFDRWVQQVKSSGTSLSKDTYLKLAKPSESEPVQRYASVAPDLYDRILNRCVDGQACLADTMASNRNVKRFDPSAEICTASNTVDVMPMFAPDAAINDGRRLLR</sequence>
<dbReference type="CDD" id="cd04212">
    <property type="entry name" value="CuRO_UO_II"/>
    <property type="match status" value="1"/>
</dbReference>
<dbReference type="PROSITE" id="PS50857">
    <property type="entry name" value="COX2_CUA"/>
    <property type="match status" value="1"/>
</dbReference>
<protein>
    <recommendedName>
        <fullName evidence="15">Ubiquinol oxidase subunit 2</fullName>
    </recommendedName>
</protein>
<evidence type="ECO:0000256" key="16">
    <source>
        <dbReference type="SAM" id="Phobius"/>
    </source>
</evidence>
<keyword evidence="9 15" id="KW-0249">Electron transport</keyword>
<feature type="transmembrane region" description="Helical" evidence="16">
    <location>
        <begin position="52"/>
        <end position="76"/>
    </location>
</feature>
<dbReference type="EMBL" id="PKQE01000006">
    <property type="protein sequence ID" value="PLC40471.1"/>
    <property type="molecule type" value="Genomic_DNA"/>
</dbReference>
<dbReference type="GO" id="GO:0004129">
    <property type="term" value="F:cytochrome-c oxidase activity"/>
    <property type="evidence" value="ECO:0007669"/>
    <property type="project" value="UniProtKB-UniRule"/>
</dbReference>
<evidence type="ECO:0000256" key="8">
    <source>
        <dbReference type="ARBA" id="ARBA00022729"/>
    </source>
</evidence>
<dbReference type="Gene3D" id="1.10.287.90">
    <property type="match status" value="1"/>
</dbReference>
<dbReference type="PROSITE" id="PS50999">
    <property type="entry name" value="COX2_TM"/>
    <property type="match status" value="1"/>
</dbReference>
<evidence type="ECO:0000256" key="12">
    <source>
        <dbReference type="ARBA" id="ARBA00023136"/>
    </source>
</evidence>
<keyword evidence="12 15" id="KW-0472">Membrane</keyword>
<dbReference type="InterPro" id="IPR010514">
    <property type="entry name" value="COX_ARM"/>
</dbReference>
<comment type="subcellular location">
    <subcellularLocation>
        <location evidence="2">Cell membrane</location>
        <topology evidence="2">Multi-pass membrane protein</topology>
    </subcellularLocation>
    <subcellularLocation>
        <location evidence="1">Periplasm</location>
    </subcellularLocation>
</comment>
<proteinExistence type="inferred from homology"/>
<dbReference type="GO" id="GO:0005886">
    <property type="term" value="C:plasma membrane"/>
    <property type="evidence" value="ECO:0007669"/>
    <property type="project" value="UniProtKB-SubCell"/>
</dbReference>
<dbReference type="SUPFAM" id="SSF81464">
    <property type="entry name" value="Cytochrome c oxidase subunit II-like, transmembrane region"/>
    <property type="match status" value="1"/>
</dbReference>
<evidence type="ECO:0000256" key="9">
    <source>
        <dbReference type="ARBA" id="ARBA00022982"/>
    </source>
</evidence>
<dbReference type="InterPro" id="IPR002429">
    <property type="entry name" value="CcO_II-like_C"/>
</dbReference>
<dbReference type="InterPro" id="IPR034227">
    <property type="entry name" value="CuRO_UO_II"/>
</dbReference>
<keyword evidence="8" id="KW-0732">Signal</keyword>
<evidence type="ECO:0000256" key="10">
    <source>
        <dbReference type="ARBA" id="ARBA00022989"/>
    </source>
</evidence>
<keyword evidence="7 16" id="KW-0812">Transmembrane</keyword>
<dbReference type="Pfam" id="PF06481">
    <property type="entry name" value="COX_ARM"/>
    <property type="match status" value="1"/>
</dbReference>
<dbReference type="AlphaFoldDB" id="A0A2N4TLB6"/>
<dbReference type="PIRSF" id="PIRSF000292">
    <property type="entry name" value="Ubi_od_II"/>
    <property type="match status" value="1"/>
</dbReference>
<evidence type="ECO:0000256" key="3">
    <source>
        <dbReference type="ARBA" id="ARBA00007866"/>
    </source>
</evidence>
<evidence type="ECO:0000259" key="17">
    <source>
        <dbReference type="PROSITE" id="PS50857"/>
    </source>
</evidence>
<comment type="caution">
    <text evidence="19">The sequence shown here is derived from an EMBL/GenBank/DDBJ whole genome shotgun (WGS) entry which is preliminary data.</text>
</comment>
<dbReference type="InterPro" id="IPR006333">
    <property type="entry name" value="Cyt_o_ubiquinol_oxidase_su2"/>
</dbReference>
<evidence type="ECO:0000256" key="13">
    <source>
        <dbReference type="ARBA" id="ARBA00023139"/>
    </source>
</evidence>
<evidence type="ECO:0000256" key="14">
    <source>
        <dbReference type="ARBA" id="ARBA00023288"/>
    </source>
</evidence>
<dbReference type="GO" id="GO:0009486">
    <property type="term" value="F:cytochrome bo3 ubiquinol oxidase activity"/>
    <property type="evidence" value="ECO:0007669"/>
    <property type="project" value="InterPro"/>
</dbReference>
<accession>A0A2N4TLB6</accession>
<evidence type="ECO:0000256" key="2">
    <source>
        <dbReference type="ARBA" id="ARBA00004651"/>
    </source>
</evidence>
<keyword evidence="11 15" id="KW-0560">Oxidoreductase</keyword>
<evidence type="ECO:0000256" key="11">
    <source>
        <dbReference type="ARBA" id="ARBA00023002"/>
    </source>
</evidence>
<organism evidence="19 20">
    <name type="scientific">Ralstonia pickettii</name>
    <name type="common">Burkholderia pickettii</name>
    <dbReference type="NCBI Taxonomy" id="329"/>
    <lineage>
        <taxon>Bacteria</taxon>
        <taxon>Pseudomonadati</taxon>
        <taxon>Pseudomonadota</taxon>
        <taxon>Betaproteobacteria</taxon>
        <taxon>Burkholderiales</taxon>
        <taxon>Burkholderiaceae</taxon>
        <taxon>Ralstonia</taxon>
    </lineage>
</organism>
<dbReference type="NCBIfam" id="TIGR01433">
    <property type="entry name" value="CyoA"/>
    <property type="match status" value="1"/>
</dbReference>
<comment type="similarity">
    <text evidence="3 15">Belongs to the cytochrome c oxidase subunit 2 family.</text>
</comment>
<dbReference type="Gene3D" id="2.60.40.420">
    <property type="entry name" value="Cupredoxins - blue copper proteins"/>
    <property type="match status" value="1"/>
</dbReference>
<dbReference type="PANTHER" id="PTHR22888:SF18">
    <property type="entry name" value="CYTOCHROME BO(3) UBIQUINOL OXIDASE SUBUNIT 2"/>
    <property type="match status" value="1"/>
</dbReference>
<keyword evidence="4 15" id="KW-0813">Transport</keyword>
<keyword evidence="6 15" id="KW-0679">Respiratory chain</keyword>
<evidence type="ECO:0000256" key="15">
    <source>
        <dbReference type="PIRNR" id="PIRNR000292"/>
    </source>
</evidence>
<dbReference type="PANTHER" id="PTHR22888">
    <property type="entry name" value="CYTOCHROME C OXIDASE, SUBUNIT II"/>
    <property type="match status" value="1"/>
</dbReference>
<dbReference type="GO" id="GO:0005507">
    <property type="term" value="F:copper ion binding"/>
    <property type="evidence" value="ECO:0007669"/>
    <property type="project" value="InterPro"/>
</dbReference>
<dbReference type="InterPro" id="IPR045187">
    <property type="entry name" value="CcO_II"/>
</dbReference>
<dbReference type="GO" id="GO:0042773">
    <property type="term" value="P:ATP synthesis coupled electron transport"/>
    <property type="evidence" value="ECO:0007669"/>
    <property type="project" value="TreeGrafter"/>
</dbReference>
<name>A0A2N4TLB6_RALPI</name>
<keyword evidence="14" id="KW-0449">Lipoprotein</keyword>
<gene>
    <name evidence="19" type="primary">cyoA</name>
    <name evidence="19" type="ORF">C0Q88_21950</name>
</gene>
<dbReference type="InterPro" id="IPR011759">
    <property type="entry name" value="Cyt_c_oxidase_su2_TM_dom"/>
</dbReference>
<feature type="domain" description="Cytochrome oxidase subunit II transmembrane region profile" evidence="18">
    <location>
        <begin position="30"/>
        <end position="127"/>
    </location>
</feature>
<dbReference type="OrthoDB" id="9783445at2"/>
<dbReference type="RefSeq" id="WP_102067294.1">
    <property type="nucleotide sequence ID" value="NZ_PKQE01000006.1"/>
</dbReference>
<evidence type="ECO:0000313" key="20">
    <source>
        <dbReference type="Proteomes" id="UP000234456"/>
    </source>
</evidence>
<dbReference type="InterPro" id="IPR036257">
    <property type="entry name" value="Cyt_c_oxidase_su2_TM_sf"/>
</dbReference>
<dbReference type="Pfam" id="PF00116">
    <property type="entry name" value="COX2"/>
    <property type="match status" value="1"/>
</dbReference>
<evidence type="ECO:0000313" key="19">
    <source>
        <dbReference type="EMBL" id="PLC40471.1"/>
    </source>
</evidence>
<dbReference type="GO" id="GO:0016682">
    <property type="term" value="F:oxidoreductase activity, acting on diphenols and related substances as donors, oxygen as acceptor"/>
    <property type="evidence" value="ECO:0007669"/>
    <property type="project" value="InterPro"/>
</dbReference>
<evidence type="ECO:0000256" key="5">
    <source>
        <dbReference type="ARBA" id="ARBA00022475"/>
    </source>
</evidence>
<keyword evidence="5 15" id="KW-1003">Cell membrane</keyword>
<dbReference type="SUPFAM" id="SSF49503">
    <property type="entry name" value="Cupredoxins"/>
    <property type="match status" value="1"/>
</dbReference>
<evidence type="ECO:0000259" key="18">
    <source>
        <dbReference type="PROSITE" id="PS50999"/>
    </source>
</evidence>
<feature type="domain" description="Cytochrome oxidase subunit II copper A binding" evidence="17">
    <location>
        <begin position="142"/>
        <end position="254"/>
    </location>
</feature>
<dbReference type="GO" id="GO:0042597">
    <property type="term" value="C:periplasmic space"/>
    <property type="evidence" value="ECO:0007669"/>
    <property type="project" value="UniProtKB-SubCell"/>
</dbReference>
<dbReference type="InterPro" id="IPR008972">
    <property type="entry name" value="Cupredoxin"/>
</dbReference>
<dbReference type="Proteomes" id="UP000234456">
    <property type="component" value="Unassembled WGS sequence"/>
</dbReference>
<evidence type="ECO:0000256" key="6">
    <source>
        <dbReference type="ARBA" id="ARBA00022660"/>
    </source>
</evidence>
<reference evidence="19 20" key="1">
    <citation type="submission" date="2017-12" db="EMBL/GenBank/DDBJ databases">
        <title>Draft genome sequence of Ralstonia pickettii 52.</title>
        <authorList>
            <person name="Zheng B."/>
        </authorList>
    </citation>
    <scope>NUCLEOTIDE SEQUENCE [LARGE SCALE GENOMIC DNA]</scope>
    <source>
        <strain evidence="19 20">52</strain>
    </source>
</reference>